<reference evidence="2" key="1">
    <citation type="journal article" date="2015" name="Nat. Genet.">
        <title>The genome and transcriptome of the zoonotic hookworm Ancylostoma ceylanicum identify infection-specific gene families.</title>
        <authorList>
            <person name="Schwarz E.M."/>
            <person name="Hu Y."/>
            <person name="Antoshechkin I."/>
            <person name="Miller M.M."/>
            <person name="Sternberg P.W."/>
            <person name="Aroian R.V."/>
        </authorList>
    </citation>
    <scope>NUCLEOTIDE SEQUENCE</scope>
    <source>
        <strain evidence="2">HY135</strain>
    </source>
</reference>
<keyword evidence="2" id="KW-1185">Reference proteome</keyword>
<dbReference type="EMBL" id="JARK01001401">
    <property type="protein sequence ID" value="EYC08504.1"/>
    <property type="molecule type" value="Genomic_DNA"/>
</dbReference>
<proteinExistence type="predicted"/>
<sequence length="92" mass="10574">MILSVNMLRLLIPWQQVIRRSSSKVPADEFEQALSWLVETASTRAISPEESKVFHHERPWAIAPIVIAHGRTTQSNVKADGLIRWLHHPKRC</sequence>
<organism evidence="1 2">
    <name type="scientific">Ancylostoma ceylanicum</name>
    <dbReference type="NCBI Taxonomy" id="53326"/>
    <lineage>
        <taxon>Eukaryota</taxon>
        <taxon>Metazoa</taxon>
        <taxon>Ecdysozoa</taxon>
        <taxon>Nematoda</taxon>
        <taxon>Chromadorea</taxon>
        <taxon>Rhabditida</taxon>
        <taxon>Rhabditina</taxon>
        <taxon>Rhabditomorpha</taxon>
        <taxon>Strongyloidea</taxon>
        <taxon>Ancylostomatidae</taxon>
        <taxon>Ancylostomatinae</taxon>
        <taxon>Ancylostoma</taxon>
    </lineage>
</organism>
<evidence type="ECO:0000313" key="1">
    <source>
        <dbReference type="EMBL" id="EYC08504.1"/>
    </source>
</evidence>
<accession>A0A016TZM8</accession>
<dbReference type="STRING" id="53326.A0A016TZM8"/>
<evidence type="ECO:0000313" key="2">
    <source>
        <dbReference type="Proteomes" id="UP000024635"/>
    </source>
</evidence>
<comment type="caution">
    <text evidence="1">The sequence shown here is derived from an EMBL/GenBank/DDBJ whole genome shotgun (WGS) entry which is preliminary data.</text>
</comment>
<gene>
    <name evidence="1" type="primary">Acey_s0065.g3587</name>
    <name evidence="1" type="ORF">Y032_0065g3587</name>
</gene>
<protein>
    <submittedName>
        <fullName evidence="1">Uncharacterized protein</fullName>
    </submittedName>
</protein>
<dbReference type="Proteomes" id="UP000024635">
    <property type="component" value="Unassembled WGS sequence"/>
</dbReference>
<dbReference type="AlphaFoldDB" id="A0A016TZM8"/>
<name>A0A016TZM8_9BILA</name>